<dbReference type="EMBL" id="CAQQ02112321">
    <property type="status" value="NOT_ANNOTATED_CDS"/>
    <property type="molecule type" value="Genomic_DNA"/>
</dbReference>
<evidence type="ECO:0000259" key="10">
    <source>
        <dbReference type="Pfam" id="PF08264"/>
    </source>
</evidence>
<organism evidence="11 12">
    <name type="scientific">Megaselia scalaris</name>
    <name type="common">Humpbacked fly</name>
    <name type="synonym">Phora scalaris</name>
    <dbReference type="NCBI Taxonomy" id="36166"/>
    <lineage>
        <taxon>Eukaryota</taxon>
        <taxon>Metazoa</taxon>
        <taxon>Ecdysozoa</taxon>
        <taxon>Arthropoda</taxon>
        <taxon>Hexapoda</taxon>
        <taxon>Insecta</taxon>
        <taxon>Pterygota</taxon>
        <taxon>Neoptera</taxon>
        <taxon>Endopterygota</taxon>
        <taxon>Diptera</taxon>
        <taxon>Brachycera</taxon>
        <taxon>Muscomorpha</taxon>
        <taxon>Platypezoidea</taxon>
        <taxon>Phoridae</taxon>
        <taxon>Megaseliini</taxon>
        <taxon>Megaselia</taxon>
    </lineage>
</organism>
<evidence type="ECO:0000256" key="2">
    <source>
        <dbReference type="ARBA" id="ARBA00013165"/>
    </source>
</evidence>
<name>T1GHN0_MEGSC</name>
<keyword evidence="7" id="KW-0030">Aminoacyl-tRNA synthetase</keyword>
<dbReference type="EC" id="6.1.1.5" evidence="2"/>
<dbReference type="InterPro" id="IPR009080">
    <property type="entry name" value="tRNAsynth_Ia_anticodon-bd"/>
</dbReference>
<feature type="domain" description="Aminoacyl-tRNA synthetase class Ia" evidence="9">
    <location>
        <begin position="1"/>
        <end position="515"/>
    </location>
</feature>
<dbReference type="GO" id="GO:0032543">
    <property type="term" value="P:mitochondrial translation"/>
    <property type="evidence" value="ECO:0007669"/>
    <property type="project" value="TreeGrafter"/>
</dbReference>
<dbReference type="InterPro" id="IPR009008">
    <property type="entry name" value="Val/Leu/Ile-tRNA-synth_edit"/>
</dbReference>
<keyword evidence="4" id="KW-0547">Nucleotide-binding</keyword>
<dbReference type="Gene3D" id="3.90.740.10">
    <property type="entry name" value="Valyl/Leucyl/Isoleucyl-tRNA synthetase, editing domain"/>
    <property type="match status" value="1"/>
</dbReference>
<proteinExistence type="inferred from homology"/>
<evidence type="ECO:0000256" key="6">
    <source>
        <dbReference type="ARBA" id="ARBA00022917"/>
    </source>
</evidence>
<evidence type="ECO:0000256" key="4">
    <source>
        <dbReference type="ARBA" id="ARBA00022741"/>
    </source>
</evidence>
<protein>
    <recommendedName>
        <fullName evidence="2">isoleucine--tRNA ligase</fullName>
        <ecNumber evidence="2">6.1.1.5</ecNumber>
    </recommendedName>
    <alternativeName>
        <fullName evidence="8">Isoleucyl-tRNA synthetase</fullName>
    </alternativeName>
</protein>
<feature type="domain" description="Methionyl/Valyl/Leucyl/Isoleucyl-tRNA synthetase anticodon-binding" evidence="10">
    <location>
        <begin position="553"/>
        <end position="634"/>
    </location>
</feature>
<dbReference type="Gene3D" id="1.10.730.20">
    <property type="match status" value="1"/>
</dbReference>
<dbReference type="PANTHER" id="PTHR42765:SF1">
    <property type="entry name" value="ISOLEUCINE--TRNA LIGASE, MITOCHONDRIAL"/>
    <property type="match status" value="1"/>
</dbReference>
<dbReference type="SUPFAM" id="SSF47323">
    <property type="entry name" value="Anticodon-binding domain of a subclass of class I aminoacyl-tRNA synthetases"/>
    <property type="match status" value="1"/>
</dbReference>
<dbReference type="Pfam" id="PF00133">
    <property type="entry name" value="tRNA-synt_1"/>
    <property type="match status" value="1"/>
</dbReference>
<sequence>MNGKKINYIPGWDCHGLPIELKALAEGTKASPLEIRTKCAAFAKEALERQKSGFKEWGVAADWELETSTYQTNRPGYVSNQLQLFYEFYQKGLVFRDLKPVFWSPSSKSALAEAELEYDNNHESPSVFLQLKLENVPDAFAVIWTTTPWTLPSNQAVCYNPSLEYALVYLDGNTSKKYLIATSLITSFSETTNMTIDISETISGKDLQGFRYQHPVDSKILPFIAASHVEDSKGTGLVHTAPAHGPDDFLISLEHKIPVLSLVDEEGKYTSKAPDFLVGKQVLEEGNKLVMEKASEQWFMNTESLKTRATEEIEKIKIYPRVNEEANRKMLMTQVQKRPYWCISRQRSWGVPIPVFYKKDTKEIVLNREIVDCIANLVSKEGSIDFWWSKNPSEIISPDILGRLEISPENLVKGNDIFDIWFDSGTSWSSVLGENKIADLYLEGYDQFTGWFQSSLLTSVAHRNCAPYKSLFVHGFTVDDKGLKMSKSLGNVISPSEIIKKFGTDSLRWWVAAHGTQHMSITVSNKLLQQSAESVSKIRATLRYLNGVLGEGDRLYCGMDEDLAQIKSVLKECYLILNKAIWPVTPFLVEESWSYFDSSAPFYKNKSCVENDWENKEAEQIVTEALNLKRKINQMESTNSWLLHCSVNCTSEQLQYLSKLQPKLSEFVNNSELCEILQVGSVKLEESMESSIELKISETPLCPRCRRFQCHQGGVCERCLIVMKSKGF</sequence>
<comment type="similarity">
    <text evidence="1">Belongs to the class-I aminoacyl-tRNA synthetase family.</text>
</comment>
<dbReference type="OMA" id="CWHPELA"/>
<dbReference type="HOGENOM" id="CLU_001493_7_2_1"/>
<reference evidence="12" key="1">
    <citation type="submission" date="2013-02" db="EMBL/GenBank/DDBJ databases">
        <authorList>
            <person name="Hughes D."/>
        </authorList>
    </citation>
    <scope>NUCLEOTIDE SEQUENCE</scope>
    <source>
        <strain>Durham</strain>
        <strain evidence="12">NC isolate 2 -- Noor lab</strain>
    </source>
</reference>
<evidence type="ECO:0000256" key="5">
    <source>
        <dbReference type="ARBA" id="ARBA00022840"/>
    </source>
</evidence>
<evidence type="ECO:0000313" key="12">
    <source>
        <dbReference type="Proteomes" id="UP000015102"/>
    </source>
</evidence>
<evidence type="ECO:0000313" key="11">
    <source>
        <dbReference type="EnsemblMetazoa" id="MESCA002938-PA"/>
    </source>
</evidence>
<keyword evidence="3" id="KW-0436">Ligase</keyword>
<dbReference type="STRING" id="36166.T1GHN0"/>
<dbReference type="GO" id="GO:0005739">
    <property type="term" value="C:mitochondrion"/>
    <property type="evidence" value="ECO:0007669"/>
    <property type="project" value="TreeGrafter"/>
</dbReference>
<evidence type="ECO:0000259" key="9">
    <source>
        <dbReference type="Pfam" id="PF00133"/>
    </source>
</evidence>
<evidence type="ECO:0000256" key="1">
    <source>
        <dbReference type="ARBA" id="ARBA00005594"/>
    </source>
</evidence>
<dbReference type="InterPro" id="IPR002301">
    <property type="entry name" value="Ile-tRNA-ligase"/>
</dbReference>
<evidence type="ECO:0000256" key="8">
    <source>
        <dbReference type="ARBA" id="ARBA00032665"/>
    </source>
</evidence>
<evidence type="ECO:0000256" key="7">
    <source>
        <dbReference type="ARBA" id="ARBA00023146"/>
    </source>
</evidence>
<dbReference type="Gene3D" id="3.40.50.620">
    <property type="entry name" value="HUPs"/>
    <property type="match status" value="2"/>
</dbReference>
<dbReference type="EnsemblMetazoa" id="MESCA002938-RA">
    <property type="protein sequence ID" value="MESCA002938-PA"/>
    <property type="gene ID" value="MESCA002938"/>
</dbReference>
<dbReference type="SUPFAM" id="SSF50677">
    <property type="entry name" value="ValRS/IleRS/LeuRS editing domain"/>
    <property type="match status" value="1"/>
</dbReference>
<dbReference type="GO" id="GO:0005524">
    <property type="term" value="F:ATP binding"/>
    <property type="evidence" value="ECO:0007669"/>
    <property type="project" value="UniProtKB-KW"/>
</dbReference>
<dbReference type="InterPro" id="IPR002300">
    <property type="entry name" value="aa-tRNA-synth_Ia"/>
</dbReference>
<dbReference type="InterPro" id="IPR014729">
    <property type="entry name" value="Rossmann-like_a/b/a_fold"/>
</dbReference>
<dbReference type="AlphaFoldDB" id="T1GHN0"/>
<dbReference type="GO" id="GO:0002161">
    <property type="term" value="F:aminoacyl-tRNA deacylase activity"/>
    <property type="evidence" value="ECO:0007669"/>
    <property type="project" value="InterPro"/>
</dbReference>
<dbReference type="SUPFAM" id="SSF52374">
    <property type="entry name" value="Nucleotidylyl transferase"/>
    <property type="match status" value="1"/>
</dbReference>
<keyword evidence="5" id="KW-0067">ATP-binding</keyword>
<accession>T1GHN0</accession>
<reference evidence="11" key="2">
    <citation type="submission" date="2015-06" db="UniProtKB">
        <authorList>
            <consortium name="EnsemblMetazoa"/>
        </authorList>
    </citation>
    <scope>IDENTIFICATION</scope>
</reference>
<dbReference type="Proteomes" id="UP000015102">
    <property type="component" value="Unassembled WGS sequence"/>
</dbReference>
<dbReference type="PRINTS" id="PR00984">
    <property type="entry name" value="TRNASYNTHILE"/>
</dbReference>
<dbReference type="InterPro" id="IPR013155">
    <property type="entry name" value="M/V/L/I-tRNA-synth_anticd-bd"/>
</dbReference>
<evidence type="ECO:0000256" key="3">
    <source>
        <dbReference type="ARBA" id="ARBA00022598"/>
    </source>
</evidence>
<dbReference type="GO" id="GO:0006428">
    <property type="term" value="P:isoleucyl-tRNA aminoacylation"/>
    <property type="evidence" value="ECO:0007669"/>
    <property type="project" value="InterPro"/>
</dbReference>
<dbReference type="InterPro" id="IPR050081">
    <property type="entry name" value="Ile-tRNA_ligase"/>
</dbReference>
<dbReference type="Pfam" id="PF08264">
    <property type="entry name" value="Anticodon_1"/>
    <property type="match status" value="1"/>
</dbReference>
<keyword evidence="6" id="KW-0648">Protein biosynthesis</keyword>
<dbReference type="Gene3D" id="1.10.10.830">
    <property type="entry name" value="Ile-tRNA synthetase CP2 domain-like"/>
    <property type="match status" value="1"/>
</dbReference>
<dbReference type="PANTHER" id="PTHR42765">
    <property type="entry name" value="SOLEUCYL-TRNA SYNTHETASE"/>
    <property type="match status" value="1"/>
</dbReference>
<keyword evidence="12" id="KW-1185">Reference proteome</keyword>
<dbReference type="GO" id="GO:0004822">
    <property type="term" value="F:isoleucine-tRNA ligase activity"/>
    <property type="evidence" value="ECO:0007669"/>
    <property type="project" value="UniProtKB-EC"/>
</dbReference>